<dbReference type="SUPFAM" id="SSF47986">
    <property type="entry name" value="DEATH domain"/>
    <property type="match status" value="1"/>
</dbReference>
<name>L9JLS1_TUPCH</name>
<evidence type="ECO:0000259" key="1">
    <source>
        <dbReference type="PROSITE" id="PS50017"/>
    </source>
</evidence>
<dbReference type="InParanoid" id="L9JLS1"/>
<dbReference type="PANTHER" id="PTHR46605">
    <property type="entry name" value="TUMOR NECROSIS FACTOR RECEPTOR"/>
    <property type="match status" value="1"/>
</dbReference>
<dbReference type="InterPro" id="IPR011029">
    <property type="entry name" value="DEATH-like_dom_sf"/>
</dbReference>
<dbReference type="GO" id="GO:0005886">
    <property type="term" value="C:plasma membrane"/>
    <property type="evidence" value="ECO:0007669"/>
    <property type="project" value="TreeGrafter"/>
</dbReference>
<dbReference type="GO" id="GO:0015026">
    <property type="term" value="F:coreceptor activity"/>
    <property type="evidence" value="ECO:0007669"/>
    <property type="project" value="TreeGrafter"/>
</dbReference>
<dbReference type="PANTHER" id="PTHR46605:SF1">
    <property type="entry name" value="DEATH DOMAIN-CONTAINING MEMBRANE PROTEIN NRADD"/>
    <property type="match status" value="1"/>
</dbReference>
<evidence type="ECO:0000313" key="2">
    <source>
        <dbReference type="EMBL" id="ELW50122.1"/>
    </source>
</evidence>
<dbReference type="GO" id="GO:0005035">
    <property type="term" value="F:death receptor activity"/>
    <property type="evidence" value="ECO:0007669"/>
    <property type="project" value="TreeGrafter"/>
</dbReference>
<gene>
    <name evidence="2" type="ORF">TREES_T100016195</name>
</gene>
<dbReference type="GO" id="GO:0048406">
    <property type="term" value="F:nerve growth factor binding"/>
    <property type="evidence" value="ECO:0007669"/>
    <property type="project" value="TreeGrafter"/>
</dbReference>
<dbReference type="Gene3D" id="1.10.533.10">
    <property type="entry name" value="Death Domain, Fas"/>
    <property type="match status" value="1"/>
</dbReference>
<keyword evidence="3" id="KW-1185">Reference proteome</keyword>
<dbReference type="InterPro" id="IPR052302">
    <property type="entry name" value="Neurotrophin_rcpt-DD"/>
</dbReference>
<dbReference type="EMBL" id="KB320987">
    <property type="protein sequence ID" value="ELW50122.1"/>
    <property type="molecule type" value="Genomic_DNA"/>
</dbReference>
<dbReference type="Proteomes" id="UP000011518">
    <property type="component" value="Unassembled WGS sequence"/>
</dbReference>
<dbReference type="Pfam" id="PF00531">
    <property type="entry name" value="Death"/>
    <property type="match status" value="1"/>
</dbReference>
<dbReference type="GO" id="GO:0009986">
    <property type="term" value="C:cell surface"/>
    <property type="evidence" value="ECO:0007669"/>
    <property type="project" value="TreeGrafter"/>
</dbReference>
<dbReference type="STRING" id="246437.L9JLS1"/>
<dbReference type="AlphaFoldDB" id="L9JLS1"/>
<protein>
    <recommendedName>
        <fullName evidence="1">Death domain-containing protein</fullName>
    </recommendedName>
</protein>
<organism evidence="2 3">
    <name type="scientific">Tupaia chinensis</name>
    <name type="common">Chinese tree shrew</name>
    <name type="synonym">Tupaia belangeri chinensis</name>
    <dbReference type="NCBI Taxonomy" id="246437"/>
    <lineage>
        <taxon>Eukaryota</taxon>
        <taxon>Metazoa</taxon>
        <taxon>Chordata</taxon>
        <taxon>Craniata</taxon>
        <taxon>Vertebrata</taxon>
        <taxon>Euteleostomi</taxon>
        <taxon>Mammalia</taxon>
        <taxon>Eutheria</taxon>
        <taxon>Euarchontoglires</taxon>
        <taxon>Scandentia</taxon>
        <taxon>Tupaiidae</taxon>
        <taxon>Tupaia</taxon>
    </lineage>
</organism>
<dbReference type="InterPro" id="IPR000488">
    <property type="entry name" value="Death_dom"/>
</dbReference>
<accession>L9JLS1</accession>
<reference evidence="3" key="1">
    <citation type="submission" date="2012-07" db="EMBL/GenBank/DDBJ databases">
        <title>Genome of the Chinese tree shrew, a rising model animal genetically related to primates.</title>
        <authorList>
            <person name="Zhang G."/>
            <person name="Fan Y."/>
            <person name="Yao Y."/>
            <person name="Huang Z."/>
        </authorList>
    </citation>
    <scope>NUCLEOTIDE SEQUENCE [LARGE SCALE GENOMIC DNA]</scope>
</reference>
<proteinExistence type="predicted"/>
<feature type="domain" description="Death" evidence="1">
    <location>
        <begin position="82"/>
        <end position="140"/>
    </location>
</feature>
<dbReference type="GO" id="GO:0007266">
    <property type="term" value="P:Rho protein signal transduction"/>
    <property type="evidence" value="ECO:0007669"/>
    <property type="project" value="TreeGrafter"/>
</dbReference>
<reference evidence="3" key="2">
    <citation type="journal article" date="2013" name="Nat. Commun.">
        <title>Genome of the Chinese tree shrew.</title>
        <authorList>
            <person name="Fan Y."/>
            <person name="Huang Z.Y."/>
            <person name="Cao C.C."/>
            <person name="Chen C.S."/>
            <person name="Chen Y.X."/>
            <person name="Fan D.D."/>
            <person name="He J."/>
            <person name="Hou H.L."/>
            <person name="Hu L."/>
            <person name="Hu X.T."/>
            <person name="Jiang X.T."/>
            <person name="Lai R."/>
            <person name="Lang Y.S."/>
            <person name="Liang B."/>
            <person name="Liao S.G."/>
            <person name="Mu D."/>
            <person name="Ma Y.Y."/>
            <person name="Niu Y.Y."/>
            <person name="Sun X.Q."/>
            <person name="Xia J.Q."/>
            <person name="Xiao J."/>
            <person name="Xiong Z.Q."/>
            <person name="Xu L."/>
            <person name="Yang L."/>
            <person name="Zhang Y."/>
            <person name="Zhao W."/>
            <person name="Zhao X.D."/>
            <person name="Zheng Y.T."/>
            <person name="Zhou J.M."/>
            <person name="Zhu Y.B."/>
            <person name="Zhang G.J."/>
            <person name="Wang J."/>
            <person name="Yao Y.G."/>
        </authorList>
    </citation>
    <scope>NUCLEOTIDE SEQUENCE [LARGE SCALE GENOMIC DNA]</scope>
</reference>
<dbReference type="PROSITE" id="PS50017">
    <property type="entry name" value="DEATH_DOMAIN"/>
    <property type="match status" value="1"/>
</dbReference>
<sequence>MAIVSEGQEQEESTYLCQRSKEKAPLCGLALGFSLHIHSKLPKDLPDSTSSGAPRTPVLTLVPAHFSCQHEEVEVSRSNKGWQDLAGHLGYQAETVETIAWGQVPASTLLKDWAIHEGSRATLRMLVEALMAMGREDVIQARGPPAGGCSVGNKIQAPLTSLASALVQGLGSWGPGDLLPESHMAPCWGPRHKSMCLPTKRCDFSNWQSLFKCLATQLTDIDVDSGERESEGVKGRESVMSEAEFPPYIDSALIHLFPSPILKVKGHQQCN</sequence>
<evidence type="ECO:0000313" key="3">
    <source>
        <dbReference type="Proteomes" id="UP000011518"/>
    </source>
</evidence>